<gene>
    <name evidence="5" type="ORF">EGT50_00885</name>
</gene>
<evidence type="ECO:0000256" key="1">
    <source>
        <dbReference type="ARBA" id="ARBA00022598"/>
    </source>
</evidence>
<dbReference type="InterPro" id="IPR004408">
    <property type="entry name" value="Biotin_CoA_COase_ligase"/>
</dbReference>
<accession>A0A3S3E4K7</accession>
<dbReference type="NCBIfam" id="TIGR00121">
    <property type="entry name" value="birA_ligase"/>
    <property type="match status" value="1"/>
</dbReference>
<dbReference type="Pfam" id="PF03099">
    <property type="entry name" value="BPL_LplA_LipB"/>
    <property type="match status" value="1"/>
</dbReference>
<evidence type="ECO:0000256" key="2">
    <source>
        <dbReference type="ARBA" id="ARBA00023267"/>
    </source>
</evidence>
<keyword evidence="1 5" id="KW-0436">Ligase</keyword>
<dbReference type="Gene3D" id="3.30.930.10">
    <property type="entry name" value="Bira Bifunctional Protein, Domain 2"/>
    <property type="match status" value="1"/>
</dbReference>
<dbReference type="OrthoDB" id="9807064at2"/>
<organism evidence="5 6">
    <name type="scientific">Rhodococcus xishaensis</name>
    <dbReference type="NCBI Taxonomy" id="2487364"/>
    <lineage>
        <taxon>Bacteria</taxon>
        <taxon>Bacillati</taxon>
        <taxon>Actinomycetota</taxon>
        <taxon>Actinomycetes</taxon>
        <taxon>Mycobacteriales</taxon>
        <taxon>Nocardiaceae</taxon>
        <taxon>Rhodococcus</taxon>
    </lineage>
</organism>
<name>A0A3S3E4K7_9NOCA</name>
<evidence type="ECO:0000256" key="3">
    <source>
        <dbReference type="ARBA" id="ARBA00024227"/>
    </source>
</evidence>
<dbReference type="InterPro" id="IPR045864">
    <property type="entry name" value="aa-tRNA-synth_II/BPL/LPL"/>
</dbReference>
<evidence type="ECO:0000313" key="5">
    <source>
        <dbReference type="EMBL" id="RVW05221.1"/>
    </source>
</evidence>
<dbReference type="GO" id="GO:0005737">
    <property type="term" value="C:cytoplasm"/>
    <property type="evidence" value="ECO:0007669"/>
    <property type="project" value="TreeGrafter"/>
</dbReference>
<dbReference type="PANTHER" id="PTHR12835">
    <property type="entry name" value="BIOTIN PROTEIN LIGASE"/>
    <property type="match status" value="1"/>
</dbReference>
<keyword evidence="2" id="KW-0092">Biotin</keyword>
<evidence type="ECO:0000313" key="6">
    <source>
        <dbReference type="Proteomes" id="UP000283479"/>
    </source>
</evidence>
<dbReference type="RefSeq" id="WP_127950737.1">
    <property type="nucleotide sequence ID" value="NZ_RKLO01000001.1"/>
</dbReference>
<reference evidence="5 6" key="1">
    <citation type="submission" date="2018-11" db="EMBL/GenBank/DDBJ databases">
        <title>Rhodococcus spongicola sp. nov. and Rhodococcus xishaensis sp. nov. from marine sponges.</title>
        <authorList>
            <person name="Li L."/>
            <person name="Lin H.W."/>
        </authorList>
    </citation>
    <scope>NUCLEOTIDE SEQUENCE [LARGE SCALE GENOMIC DNA]</scope>
    <source>
        <strain evidence="5 6">LHW51113</strain>
    </source>
</reference>
<proteinExistence type="predicted"/>
<dbReference type="SUPFAM" id="SSF55681">
    <property type="entry name" value="Class II aaRS and biotin synthetases"/>
    <property type="match status" value="1"/>
</dbReference>
<dbReference type="PROSITE" id="PS51733">
    <property type="entry name" value="BPL_LPL_CATALYTIC"/>
    <property type="match status" value="1"/>
</dbReference>
<keyword evidence="6" id="KW-1185">Reference proteome</keyword>
<dbReference type="Pfam" id="PF02237">
    <property type="entry name" value="BPL_C"/>
    <property type="match status" value="1"/>
</dbReference>
<protein>
    <recommendedName>
        <fullName evidence="3">biotin--[biotin carboxyl-carrier protein] ligase</fullName>
        <ecNumber evidence="3">6.3.4.15</ecNumber>
    </recommendedName>
</protein>
<sequence length="277" mass="30080">MWTDLNRPPLDVSALRRALVRHPGGDPKAFWSRLDVVTETGSTNADLLARAKEPDYARSVLIAEYQTGGRGRHARTWVSAPRALVTLSAVLDMPGIDLTDLGWLPLLSGIAVVDALNDVAGVETELKWPNDVLIEDRKVAGILTEVASTEPVPTVVVGIGLNVTLTREELPVPTATSLALENAGVTDRTVLVRAMLRALAERWRQWQSADWKVDELAAAYRERCGTLGRLVRAELPGDRELVGIATDVDRQGRVVIKPKSESPVAVSAGDVTHLRVV</sequence>
<dbReference type="EC" id="6.3.4.15" evidence="3"/>
<dbReference type="InterPro" id="IPR003142">
    <property type="entry name" value="BPL_C"/>
</dbReference>
<evidence type="ECO:0000259" key="4">
    <source>
        <dbReference type="PROSITE" id="PS51733"/>
    </source>
</evidence>
<dbReference type="InterPro" id="IPR004143">
    <property type="entry name" value="BPL_LPL_catalytic"/>
</dbReference>
<dbReference type="Gene3D" id="2.30.30.100">
    <property type="match status" value="1"/>
</dbReference>
<feature type="domain" description="BPL/LPL catalytic" evidence="4">
    <location>
        <begin position="24"/>
        <end position="207"/>
    </location>
</feature>
<dbReference type="Proteomes" id="UP000283479">
    <property type="component" value="Unassembled WGS sequence"/>
</dbReference>
<dbReference type="EMBL" id="RKLO01000001">
    <property type="protein sequence ID" value="RVW05221.1"/>
    <property type="molecule type" value="Genomic_DNA"/>
</dbReference>
<dbReference type="GO" id="GO:0004077">
    <property type="term" value="F:biotin--[biotin carboxyl-carrier protein] ligase activity"/>
    <property type="evidence" value="ECO:0007669"/>
    <property type="project" value="UniProtKB-EC"/>
</dbReference>
<dbReference type="CDD" id="cd16442">
    <property type="entry name" value="BPL"/>
    <property type="match status" value="1"/>
</dbReference>
<dbReference type="PANTHER" id="PTHR12835:SF5">
    <property type="entry name" value="BIOTIN--PROTEIN LIGASE"/>
    <property type="match status" value="1"/>
</dbReference>
<comment type="caution">
    <text evidence="5">The sequence shown here is derived from an EMBL/GenBank/DDBJ whole genome shotgun (WGS) entry which is preliminary data.</text>
</comment>
<dbReference type="AlphaFoldDB" id="A0A3S3E4K7"/>